<protein>
    <submittedName>
        <fullName evidence="9">Fusaric acid resistance protein family protein</fullName>
    </submittedName>
</protein>
<keyword evidence="4 8" id="KW-0812">Transmembrane</keyword>
<dbReference type="Pfam" id="PF04632">
    <property type="entry name" value="FUSC"/>
    <property type="match status" value="1"/>
</dbReference>
<keyword evidence="2" id="KW-0813">Transport</keyword>
<gene>
    <name evidence="9" type="ORF">SAMN04488082_106105</name>
</gene>
<dbReference type="InterPro" id="IPR006726">
    <property type="entry name" value="PHBA_efflux_AaeB/fusaric-R"/>
</dbReference>
<comment type="subcellular location">
    <subcellularLocation>
        <location evidence="1">Cell membrane</location>
        <topology evidence="1">Multi-pass membrane protein</topology>
    </subcellularLocation>
</comment>
<dbReference type="EMBL" id="FORX01000006">
    <property type="protein sequence ID" value="SFJ74338.1"/>
    <property type="molecule type" value="Genomic_DNA"/>
</dbReference>
<organism evidence="9 10">
    <name type="scientific">Desulfomicrobium apsheronum</name>
    <dbReference type="NCBI Taxonomy" id="52560"/>
    <lineage>
        <taxon>Bacteria</taxon>
        <taxon>Pseudomonadati</taxon>
        <taxon>Thermodesulfobacteriota</taxon>
        <taxon>Desulfovibrionia</taxon>
        <taxon>Desulfovibrionales</taxon>
        <taxon>Desulfomicrobiaceae</taxon>
        <taxon>Desulfomicrobium</taxon>
    </lineage>
</organism>
<evidence type="ECO:0000256" key="5">
    <source>
        <dbReference type="ARBA" id="ARBA00022989"/>
    </source>
</evidence>
<evidence type="ECO:0000256" key="7">
    <source>
        <dbReference type="SAM" id="MobiDB-lite"/>
    </source>
</evidence>
<keyword evidence="5 8" id="KW-1133">Transmembrane helix</keyword>
<dbReference type="GO" id="GO:0022857">
    <property type="term" value="F:transmembrane transporter activity"/>
    <property type="evidence" value="ECO:0007669"/>
    <property type="project" value="InterPro"/>
</dbReference>
<keyword evidence="3" id="KW-1003">Cell membrane</keyword>
<evidence type="ECO:0000256" key="6">
    <source>
        <dbReference type="ARBA" id="ARBA00023136"/>
    </source>
</evidence>
<feature type="transmembrane region" description="Helical" evidence="8">
    <location>
        <begin position="110"/>
        <end position="125"/>
    </location>
</feature>
<dbReference type="PANTHER" id="PTHR30509">
    <property type="entry name" value="P-HYDROXYBENZOIC ACID EFFLUX PUMP SUBUNIT-RELATED"/>
    <property type="match status" value="1"/>
</dbReference>
<evidence type="ECO:0000256" key="3">
    <source>
        <dbReference type="ARBA" id="ARBA00022475"/>
    </source>
</evidence>
<accession>A0A1I3TSU1</accession>
<evidence type="ECO:0000256" key="2">
    <source>
        <dbReference type="ARBA" id="ARBA00022448"/>
    </source>
</evidence>
<keyword evidence="6 8" id="KW-0472">Membrane</keyword>
<dbReference type="STRING" id="52560.SAMN04488082_106105"/>
<reference evidence="10" key="1">
    <citation type="submission" date="2016-10" db="EMBL/GenBank/DDBJ databases">
        <authorList>
            <person name="Varghese N."/>
            <person name="Submissions S."/>
        </authorList>
    </citation>
    <scope>NUCLEOTIDE SEQUENCE [LARGE SCALE GENOMIC DNA]</scope>
    <source>
        <strain evidence="10">DSM 5918</strain>
    </source>
</reference>
<dbReference type="PANTHER" id="PTHR30509:SF9">
    <property type="entry name" value="MULTIDRUG RESISTANCE PROTEIN MDTO"/>
    <property type="match status" value="1"/>
</dbReference>
<dbReference type="GO" id="GO:0005886">
    <property type="term" value="C:plasma membrane"/>
    <property type="evidence" value="ECO:0007669"/>
    <property type="project" value="UniProtKB-SubCell"/>
</dbReference>
<dbReference type="Proteomes" id="UP000198635">
    <property type="component" value="Unassembled WGS sequence"/>
</dbReference>
<feature type="transmembrane region" description="Helical" evidence="8">
    <location>
        <begin position="84"/>
        <end position="104"/>
    </location>
</feature>
<evidence type="ECO:0000256" key="4">
    <source>
        <dbReference type="ARBA" id="ARBA00022692"/>
    </source>
</evidence>
<evidence type="ECO:0000313" key="9">
    <source>
        <dbReference type="EMBL" id="SFJ74338.1"/>
    </source>
</evidence>
<evidence type="ECO:0000256" key="8">
    <source>
        <dbReference type="SAM" id="Phobius"/>
    </source>
</evidence>
<dbReference type="AlphaFoldDB" id="A0A1I3TSU1"/>
<sequence length="373" mass="41558">MSTNADNSSDLSPTPRAHPEKPAMPFIDPDSHPAMIRHGLKTGIAAVLAYGVAHLLDLKFGYWATLSAVIVMQVYVADSVQMCLYRFSGTAVGAAIGLAAILLFPQTQPMTVLALFLSVAFCAYMTRYNARYRMAAITVCIVVLAGYDQDDRIVFGMLRVVEIGVGVAAAFVVSIALWPVRAGTALKARLMMRFGDCARHYEAIMNAFLAMQSGLAPNLLDQFQTDIREDRALFQKVLRHERRMYHEDTDLLGLKVRTLEKCHAHLQTMLQALNSEQGQGYEIIMDRELRELAAITVESMRGIASGRTPPTDLLAKTLNESETRLHELRKDGATRRFHLQKLLQFFAFYHSAQSMGRDILLYGQNPLFSVRAA</sequence>
<evidence type="ECO:0000313" key="10">
    <source>
        <dbReference type="Proteomes" id="UP000198635"/>
    </source>
</evidence>
<feature type="compositionally biased region" description="Polar residues" evidence="7">
    <location>
        <begin position="1"/>
        <end position="12"/>
    </location>
</feature>
<proteinExistence type="predicted"/>
<evidence type="ECO:0000256" key="1">
    <source>
        <dbReference type="ARBA" id="ARBA00004651"/>
    </source>
</evidence>
<name>A0A1I3TSU1_9BACT</name>
<feature type="transmembrane region" description="Helical" evidence="8">
    <location>
        <begin position="60"/>
        <end position="77"/>
    </location>
</feature>
<feature type="transmembrane region" description="Helical" evidence="8">
    <location>
        <begin position="153"/>
        <end position="180"/>
    </location>
</feature>
<feature type="region of interest" description="Disordered" evidence="7">
    <location>
        <begin position="1"/>
        <end position="24"/>
    </location>
</feature>
<dbReference type="RefSeq" id="WP_245751063.1">
    <property type="nucleotide sequence ID" value="NZ_FORX01000006.1"/>
</dbReference>
<keyword evidence="10" id="KW-1185">Reference proteome</keyword>